<organism evidence="9 10">
    <name type="scientific">Buchnera aphidicola</name>
    <name type="common">Cinara cuneomaculata</name>
    <dbReference type="NCBI Taxonomy" id="1660040"/>
    <lineage>
        <taxon>Bacteria</taxon>
        <taxon>Pseudomonadati</taxon>
        <taxon>Pseudomonadota</taxon>
        <taxon>Gammaproteobacteria</taxon>
        <taxon>Enterobacterales</taxon>
        <taxon>Erwiniaceae</taxon>
        <taxon>Buchnera</taxon>
    </lineage>
</organism>
<dbReference type="SUPFAM" id="SSF46992">
    <property type="entry name" value="Ribosomal protein S20"/>
    <property type="match status" value="1"/>
</dbReference>
<dbReference type="NCBIfam" id="TIGR00029">
    <property type="entry name" value="S20"/>
    <property type="match status" value="1"/>
</dbReference>
<dbReference type="Proteomes" id="UP000294404">
    <property type="component" value="Chromosome"/>
</dbReference>
<dbReference type="InterPro" id="IPR036510">
    <property type="entry name" value="Ribosomal_bS20_sf"/>
</dbReference>
<accession>A0A451CY51</accession>
<evidence type="ECO:0000256" key="2">
    <source>
        <dbReference type="ARBA" id="ARBA00007634"/>
    </source>
</evidence>
<dbReference type="GO" id="GO:0015935">
    <property type="term" value="C:small ribosomal subunit"/>
    <property type="evidence" value="ECO:0007669"/>
    <property type="project" value="TreeGrafter"/>
</dbReference>
<evidence type="ECO:0000256" key="4">
    <source>
        <dbReference type="ARBA" id="ARBA00022884"/>
    </source>
</evidence>
<dbReference type="Pfam" id="PF01649">
    <property type="entry name" value="Ribosomal_S20p"/>
    <property type="match status" value="1"/>
</dbReference>
<dbReference type="GO" id="GO:0070181">
    <property type="term" value="F:small ribosomal subunit rRNA binding"/>
    <property type="evidence" value="ECO:0007669"/>
    <property type="project" value="TreeGrafter"/>
</dbReference>
<dbReference type="RefSeq" id="WP_154027202.1">
    <property type="nucleotide sequence ID" value="NZ_LR217695.1"/>
</dbReference>
<proteinExistence type="inferred from homology"/>
<evidence type="ECO:0000256" key="3">
    <source>
        <dbReference type="ARBA" id="ARBA00022730"/>
    </source>
</evidence>
<evidence type="ECO:0000256" key="5">
    <source>
        <dbReference type="ARBA" id="ARBA00022980"/>
    </source>
</evidence>
<keyword evidence="3 8" id="KW-0699">rRNA-binding</keyword>
<dbReference type="PANTHER" id="PTHR33398">
    <property type="entry name" value="30S RIBOSOMAL PROTEIN S20"/>
    <property type="match status" value="1"/>
</dbReference>
<dbReference type="GO" id="GO:0003735">
    <property type="term" value="F:structural constituent of ribosome"/>
    <property type="evidence" value="ECO:0007669"/>
    <property type="project" value="InterPro"/>
</dbReference>
<name>A0A451CY51_9GAMM</name>
<evidence type="ECO:0000313" key="9">
    <source>
        <dbReference type="EMBL" id="VFP78079.1"/>
    </source>
</evidence>
<evidence type="ECO:0000256" key="6">
    <source>
        <dbReference type="ARBA" id="ARBA00023274"/>
    </source>
</evidence>
<evidence type="ECO:0000313" key="10">
    <source>
        <dbReference type="Proteomes" id="UP000294404"/>
    </source>
</evidence>
<evidence type="ECO:0000256" key="1">
    <source>
        <dbReference type="ARBA" id="ARBA00003134"/>
    </source>
</evidence>
<evidence type="ECO:0000256" key="7">
    <source>
        <dbReference type="ARBA" id="ARBA00035136"/>
    </source>
</evidence>
<keyword evidence="6 8" id="KW-0687">Ribonucleoprotein</keyword>
<gene>
    <name evidence="8 9" type="primary">rpsT</name>
    <name evidence="9" type="ORF">BUCICUMA2628_100</name>
</gene>
<dbReference type="EMBL" id="LR217695">
    <property type="protein sequence ID" value="VFP78079.1"/>
    <property type="molecule type" value="Genomic_DNA"/>
</dbReference>
<dbReference type="FunFam" id="1.20.58.110:FF:000001">
    <property type="entry name" value="30S ribosomal protein S20"/>
    <property type="match status" value="1"/>
</dbReference>
<protein>
    <recommendedName>
        <fullName evidence="7 8">Small ribosomal subunit protein bS20</fullName>
    </recommendedName>
</protein>
<dbReference type="PANTHER" id="PTHR33398:SF1">
    <property type="entry name" value="SMALL RIBOSOMAL SUBUNIT PROTEIN BS20C"/>
    <property type="match status" value="1"/>
</dbReference>
<dbReference type="InterPro" id="IPR002583">
    <property type="entry name" value="Ribosomal_bS20"/>
</dbReference>
<sequence length="87" mass="10236">MANIKASKKHVIVSEKRRQSNCSKRSTIKTFIKKIYFFIKKKDKEKAYQTFCILQSMIDRYALKGILHVNKAARQKSILMKCIKQIV</sequence>
<keyword evidence="5 8" id="KW-0689">Ribosomal protein</keyword>
<dbReference type="OrthoDB" id="9807974at2"/>
<evidence type="ECO:0000256" key="8">
    <source>
        <dbReference type="HAMAP-Rule" id="MF_00500"/>
    </source>
</evidence>
<dbReference type="AlphaFoldDB" id="A0A451CY51"/>
<comment type="similarity">
    <text evidence="2 8">Belongs to the bacterial ribosomal protein bS20 family.</text>
</comment>
<keyword evidence="4 8" id="KW-0694">RNA-binding</keyword>
<comment type="function">
    <text evidence="1 8">Binds directly to 16S ribosomal RNA.</text>
</comment>
<dbReference type="GO" id="GO:0006412">
    <property type="term" value="P:translation"/>
    <property type="evidence" value="ECO:0007669"/>
    <property type="project" value="UniProtKB-UniRule"/>
</dbReference>
<reference evidence="9 10" key="1">
    <citation type="submission" date="2019-02" db="EMBL/GenBank/DDBJ databases">
        <authorList>
            <person name="Manzano-Marin A."/>
            <person name="Manzano-Marin A."/>
        </authorList>
    </citation>
    <scope>NUCLEOTIDE SEQUENCE [LARGE SCALE GENOMIC DNA]</scope>
    <source>
        <strain evidence="9 10">BuCicuneomaculata</strain>
    </source>
</reference>
<dbReference type="Gene3D" id="1.20.58.110">
    <property type="entry name" value="Ribosomal protein S20"/>
    <property type="match status" value="1"/>
</dbReference>
<dbReference type="HAMAP" id="MF_00500">
    <property type="entry name" value="Ribosomal_bS20"/>
    <property type="match status" value="1"/>
</dbReference>
<dbReference type="GO" id="GO:0005829">
    <property type="term" value="C:cytosol"/>
    <property type="evidence" value="ECO:0007669"/>
    <property type="project" value="TreeGrafter"/>
</dbReference>